<dbReference type="GO" id="GO:0006351">
    <property type="term" value="P:DNA-templated transcription"/>
    <property type="evidence" value="ECO:0007669"/>
    <property type="project" value="InterPro"/>
</dbReference>
<feature type="domain" description="RNA polymerase N-terminal" evidence="8">
    <location>
        <begin position="27"/>
        <end position="170"/>
    </location>
</feature>
<comment type="function">
    <text evidence="7">DNA-dependent RNA polymerase catalyzes the transcription of DNA into RNA using the four ribonucleoside triphosphates as substrates.</text>
</comment>
<dbReference type="EC" id="2.7.7.6" evidence="7"/>
<comment type="catalytic activity">
    <reaction evidence="7">
        <text>RNA(n) + a ribonucleoside 5'-triphosphate = RNA(n+1) + diphosphate</text>
        <dbReference type="Rhea" id="RHEA:21248"/>
        <dbReference type="Rhea" id="RHEA-COMP:14527"/>
        <dbReference type="Rhea" id="RHEA-COMP:17342"/>
        <dbReference type="ChEBI" id="CHEBI:33019"/>
        <dbReference type="ChEBI" id="CHEBI:61557"/>
        <dbReference type="ChEBI" id="CHEBI:140395"/>
        <dbReference type="EC" id="2.7.7.6"/>
    </reaction>
</comment>
<dbReference type="GO" id="GO:0000428">
    <property type="term" value="C:DNA-directed RNA polymerase complex"/>
    <property type="evidence" value="ECO:0007669"/>
    <property type="project" value="UniProtKB-KW"/>
</dbReference>
<evidence type="ECO:0000256" key="7">
    <source>
        <dbReference type="RuleBase" id="RU004279"/>
    </source>
</evidence>
<sequence>MVLNILKRIPAEDIPLLLMNPESGKPSDLILTRLLVPPLCIRPSVISDLKSGTNEDDLTMKLTEIIFLNDVIKKHRVSGAKTQMIMEDWDFLQLQCALYINSELSGIPLNMAPKKWTRGFVQRLKGKQGWCSPISVNSIVCGPHGEPPIYTSNGIACFTCVCMFFSPKRQ</sequence>
<dbReference type="EMBL" id="IACK01148337">
    <property type="protein sequence ID" value="LAA90786.1"/>
    <property type="molecule type" value="Transcribed_RNA"/>
</dbReference>
<keyword evidence="4" id="KW-0479">Metal-binding</keyword>
<organism evidence="9">
    <name type="scientific">Micrurus lemniscatus lemniscatus</name>
    <dbReference type="NCBI Taxonomy" id="129467"/>
    <lineage>
        <taxon>Eukaryota</taxon>
        <taxon>Metazoa</taxon>
        <taxon>Chordata</taxon>
        <taxon>Craniata</taxon>
        <taxon>Vertebrata</taxon>
        <taxon>Euteleostomi</taxon>
        <taxon>Lepidosauria</taxon>
        <taxon>Squamata</taxon>
        <taxon>Bifurcata</taxon>
        <taxon>Unidentata</taxon>
        <taxon>Episquamata</taxon>
        <taxon>Toxicofera</taxon>
        <taxon>Serpentes</taxon>
        <taxon>Colubroidea</taxon>
        <taxon>Elapidae</taxon>
        <taxon>Elapinae</taxon>
        <taxon>Micrurus</taxon>
    </lineage>
</organism>
<reference evidence="9" key="2">
    <citation type="submission" date="2017-11" db="EMBL/GenBank/DDBJ databases">
        <title>Coralsnake Venomics: Analyses of Venom Gland Transcriptomes and Proteomes of Six Brazilian Taxa.</title>
        <authorList>
            <person name="Aird S.D."/>
            <person name="Jorge da Silva N."/>
            <person name="Qiu L."/>
            <person name="Villar-Briones A."/>
            <person name="Aparecida-Saddi V."/>
            <person name="Campos-Telles M.P."/>
            <person name="Grau M."/>
            <person name="Mikheyev A.S."/>
        </authorList>
    </citation>
    <scope>NUCLEOTIDE SEQUENCE</scope>
    <source>
        <tissue evidence="9">Venom_gland</tissue>
    </source>
</reference>
<keyword evidence="3 7" id="KW-0548">Nucleotidyltransferase</keyword>
<evidence type="ECO:0000256" key="3">
    <source>
        <dbReference type="ARBA" id="ARBA00022695"/>
    </source>
</evidence>
<evidence type="ECO:0000259" key="8">
    <source>
        <dbReference type="SMART" id="SM00663"/>
    </source>
</evidence>
<dbReference type="GO" id="GO:0046872">
    <property type="term" value="F:metal ion binding"/>
    <property type="evidence" value="ECO:0007669"/>
    <property type="project" value="UniProtKB-KW"/>
</dbReference>
<accession>A0A2D4J2T7</accession>
<reference evidence="9" key="1">
    <citation type="submission" date="2017-07" db="EMBL/GenBank/DDBJ databases">
        <authorList>
            <person name="Mikheyev A."/>
            <person name="Grau M."/>
        </authorList>
    </citation>
    <scope>NUCLEOTIDE SEQUENCE</scope>
    <source>
        <tissue evidence="9">Venom_gland</tissue>
    </source>
</reference>
<evidence type="ECO:0000313" key="9">
    <source>
        <dbReference type="EMBL" id="LAA90786.1"/>
    </source>
</evidence>
<keyword evidence="2 7" id="KW-0808">Transferase</keyword>
<dbReference type="InterPro" id="IPR006592">
    <property type="entry name" value="RNA_pol_N"/>
</dbReference>
<proteinExistence type="inferred from homology"/>
<keyword evidence="1 7" id="KW-0240">DNA-directed RNA polymerase</keyword>
<evidence type="ECO:0000256" key="4">
    <source>
        <dbReference type="ARBA" id="ARBA00022723"/>
    </source>
</evidence>
<dbReference type="AlphaFoldDB" id="A0A2D4J2T7"/>
<dbReference type="PANTHER" id="PTHR48446:SF1">
    <property type="entry name" value="DNA-DIRECTED RNA POLYMERASE SUBUNIT BETA' N-TERMINAL SECTION"/>
    <property type="match status" value="1"/>
</dbReference>
<dbReference type="Pfam" id="PF04997">
    <property type="entry name" value="RNA_pol_Rpb1_1"/>
    <property type="match status" value="1"/>
</dbReference>
<protein>
    <recommendedName>
        <fullName evidence="7">DNA-directed RNA polymerase subunit</fullName>
        <ecNumber evidence="7">2.7.7.6</ecNumber>
    </recommendedName>
</protein>
<dbReference type="InterPro" id="IPR007080">
    <property type="entry name" value="RNA_pol_Rpb1_1"/>
</dbReference>
<evidence type="ECO:0000256" key="2">
    <source>
        <dbReference type="ARBA" id="ARBA00022679"/>
    </source>
</evidence>
<comment type="similarity">
    <text evidence="7">Belongs to the RNA polymerase beta' chain family.</text>
</comment>
<evidence type="ECO:0000256" key="6">
    <source>
        <dbReference type="ARBA" id="ARBA00023163"/>
    </source>
</evidence>
<dbReference type="PANTHER" id="PTHR48446">
    <property type="entry name" value="DNA-DIRECTED RNA POLYMERASE SUBUNIT BETA' N-TERMINAL SECTION"/>
    <property type="match status" value="1"/>
</dbReference>
<name>A0A2D4J2T7_MICLE</name>
<dbReference type="GO" id="GO:0003899">
    <property type="term" value="F:DNA-directed RNA polymerase activity"/>
    <property type="evidence" value="ECO:0007669"/>
    <property type="project" value="UniProtKB-EC"/>
</dbReference>
<evidence type="ECO:0000256" key="5">
    <source>
        <dbReference type="ARBA" id="ARBA00022833"/>
    </source>
</evidence>
<dbReference type="SMART" id="SM00663">
    <property type="entry name" value="RPOLA_N"/>
    <property type="match status" value="1"/>
</dbReference>
<dbReference type="GO" id="GO:0003677">
    <property type="term" value="F:DNA binding"/>
    <property type="evidence" value="ECO:0007669"/>
    <property type="project" value="InterPro"/>
</dbReference>
<keyword evidence="5" id="KW-0862">Zinc</keyword>
<evidence type="ECO:0000256" key="1">
    <source>
        <dbReference type="ARBA" id="ARBA00022478"/>
    </source>
</evidence>
<dbReference type="SUPFAM" id="SSF64484">
    <property type="entry name" value="beta and beta-prime subunits of DNA dependent RNA-polymerase"/>
    <property type="match status" value="1"/>
</dbReference>
<keyword evidence="6 7" id="KW-0804">Transcription</keyword>
<dbReference type="InterPro" id="IPR015700">
    <property type="entry name" value="RPC1"/>
</dbReference>